<keyword evidence="4" id="KW-1185">Reference proteome</keyword>
<name>A0AAU0F4T7_9FLAO</name>
<dbReference type="AlphaFoldDB" id="A0AAU0F4T7"/>
<dbReference type="KEGG" id="bpor:BPO_2105"/>
<accession>A0AAU0F4T7</accession>
<keyword evidence="1" id="KW-0732">Signal</keyword>
<dbReference type="InterPro" id="IPR025665">
    <property type="entry name" value="Beta-barrel_OMP_2"/>
</dbReference>
<dbReference type="RefSeq" id="WP_327984098.1">
    <property type="nucleotide sequence ID" value="NZ_CP136426.1"/>
</dbReference>
<proteinExistence type="predicted"/>
<sequence length="220" mass="24068">MKKILLGASILASLSLSAQVDFSSTRFGVLGGYNYSRVQNAHNPSGPRHTFQAGVMALIPVDRNDQFYIQPEVVYYGGGESGRAKDMSAGRPGYNAVYADNYISVPIYFKGYFSEAESEFFGMVGPRFNFLVNQKVTNPSRDVYKIEGVSGINGKAAGFNFGVGIGLGYSYKRKLELTARYDLGISNTYPNMIESSTGDPNTEKKKSTQVMGVGLTYIFD</sequence>
<dbReference type="Pfam" id="PF13568">
    <property type="entry name" value="OMP_b-brl_2"/>
    <property type="match status" value="1"/>
</dbReference>
<feature type="chain" id="PRO_5043837917" description="Outer membrane protein beta-barrel domain-containing protein" evidence="1">
    <location>
        <begin position="19"/>
        <end position="220"/>
    </location>
</feature>
<dbReference type="Proteomes" id="UP001432059">
    <property type="component" value="Chromosome"/>
</dbReference>
<feature type="signal peptide" evidence="1">
    <location>
        <begin position="1"/>
        <end position="18"/>
    </location>
</feature>
<gene>
    <name evidence="3" type="ORF">BPO_2105</name>
</gene>
<reference evidence="3" key="1">
    <citation type="submission" date="2023-10" db="EMBL/GenBank/DDBJ databases">
        <title>Characterization and whole genome sequencing of a novel strain of Bergeyella porcorum QD2021 isolated from pig.</title>
        <authorList>
            <person name="Liu G."/>
            <person name="Chen C."/>
            <person name="Han X."/>
        </authorList>
    </citation>
    <scope>NUCLEOTIDE SEQUENCE</scope>
    <source>
        <strain evidence="3">QD2021</strain>
    </source>
</reference>
<evidence type="ECO:0000313" key="3">
    <source>
        <dbReference type="EMBL" id="WOC52752.1"/>
    </source>
</evidence>
<dbReference type="EMBL" id="CP136426">
    <property type="protein sequence ID" value="WOC52752.1"/>
    <property type="molecule type" value="Genomic_DNA"/>
</dbReference>
<evidence type="ECO:0000259" key="2">
    <source>
        <dbReference type="Pfam" id="PF13568"/>
    </source>
</evidence>
<protein>
    <recommendedName>
        <fullName evidence="2">Outer membrane protein beta-barrel domain-containing protein</fullName>
    </recommendedName>
</protein>
<evidence type="ECO:0000313" key="4">
    <source>
        <dbReference type="Proteomes" id="UP001432059"/>
    </source>
</evidence>
<feature type="domain" description="Outer membrane protein beta-barrel" evidence="2">
    <location>
        <begin position="24"/>
        <end position="188"/>
    </location>
</feature>
<organism evidence="3 4">
    <name type="scientific">Bergeyella porcorum</name>
    <dbReference type="NCBI Taxonomy" id="1735111"/>
    <lineage>
        <taxon>Bacteria</taxon>
        <taxon>Pseudomonadati</taxon>
        <taxon>Bacteroidota</taxon>
        <taxon>Flavobacteriia</taxon>
        <taxon>Flavobacteriales</taxon>
        <taxon>Weeksellaceae</taxon>
        <taxon>Bergeyella</taxon>
    </lineage>
</organism>
<evidence type="ECO:0000256" key="1">
    <source>
        <dbReference type="SAM" id="SignalP"/>
    </source>
</evidence>